<name>A0A6C0IKF6_9ZZZZ</name>
<dbReference type="AlphaFoldDB" id="A0A6C0IKF6"/>
<protein>
    <recommendedName>
        <fullName evidence="1">HNH domain-containing protein</fullName>
    </recommendedName>
</protein>
<dbReference type="GO" id="GO:0003676">
    <property type="term" value="F:nucleic acid binding"/>
    <property type="evidence" value="ECO:0007669"/>
    <property type="project" value="InterPro"/>
</dbReference>
<proteinExistence type="predicted"/>
<feature type="domain" description="HNH" evidence="1">
    <location>
        <begin position="14"/>
        <end position="54"/>
    </location>
</feature>
<sequence>MAQFGDSVTGSCFCCKTVLEALDDWHAGHIVAHANGGKDTVDNLRPVCISCNLSMGTEKMDAFKERYY</sequence>
<dbReference type="InterPro" id="IPR002711">
    <property type="entry name" value="HNH"/>
</dbReference>
<evidence type="ECO:0000259" key="1">
    <source>
        <dbReference type="Pfam" id="PF01844"/>
    </source>
</evidence>
<accession>A0A6C0IKF6</accession>
<dbReference type="Gene3D" id="1.10.30.50">
    <property type="match status" value="1"/>
</dbReference>
<reference evidence="2" key="1">
    <citation type="journal article" date="2020" name="Nature">
        <title>Giant virus diversity and host interactions through global metagenomics.</title>
        <authorList>
            <person name="Schulz F."/>
            <person name="Roux S."/>
            <person name="Paez-Espino D."/>
            <person name="Jungbluth S."/>
            <person name="Walsh D.A."/>
            <person name="Denef V.J."/>
            <person name="McMahon K.D."/>
            <person name="Konstantinidis K.T."/>
            <person name="Eloe-Fadrosh E.A."/>
            <person name="Kyrpides N.C."/>
            <person name="Woyke T."/>
        </authorList>
    </citation>
    <scope>NUCLEOTIDE SEQUENCE</scope>
    <source>
        <strain evidence="2">GVMAG-M-3300023184-88</strain>
    </source>
</reference>
<dbReference type="CDD" id="cd00085">
    <property type="entry name" value="HNHc"/>
    <property type="match status" value="1"/>
</dbReference>
<dbReference type="GO" id="GO:0004519">
    <property type="term" value="F:endonuclease activity"/>
    <property type="evidence" value="ECO:0007669"/>
    <property type="project" value="InterPro"/>
</dbReference>
<dbReference type="GO" id="GO:0008270">
    <property type="term" value="F:zinc ion binding"/>
    <property type="evidence" value="ECO:0007669"/>
    <property type="project" value="InterPro"/>
</dbReference>
<evidence type="ECO:0000313" key="2">
    <source>
        <dbReference type="EMBL" id="QHT92367.1"/>
    </source>
</evidence>
<dbReference type="EMBL" id="MN740183">
    <property type="protein sequence ID" value="QHT92367.1"/>
    <property type="molecule type" value="Genomic_DNA"/>
</dbReference>
<dbReference type="InterPro" id="IPR003615">
    <property type="entry name" value="HNH_nuc"/>
</dbReference>
<dbReference type="Pfam" id="PF01844">
    <property type="entry name" value="HNH"/>
    <property type="match status" value="1"/>
</dbReference>
<organism evidence="2">
    <name type="scientific">viral metagenome</name>
    <dbReference type="NCBI Taxonomy" id="1070528"/>
    <lineage>
        <taxon>unclassified sequences</taxon>
        <taxon>metagenomes</taxon>
        <taxon>organismal metagenomes</taxon>
    </lineage>
</organism>